<comment type="similarity">
    <text evidence="3">Belongs to the metallophosphoesterase superfamily. Purple acid phosphatase family.</text>
</comment>
<dbReference type="AlphaFoldDB" id="A0AAD5M925"/>
<proteinExistence type="inferred from homology"/>
<feature type="domain" description="Purple acid phosphatase C-terminal" evidence="5">
    <location>
        <begin position="497"/>
        <end position="558"/>
    </location>
</feature>
<evidence type="ECO:0000313" key="7">
    <source>
        <dbReference type="EMBL" id="KAJ0407160.1"/>
    </source>
</evidence>
<dbReference type="Pfam" id="PF16656">
    <property type="entry name" value="Pur_ac_phosph_N"/>
    <property type="match status" value="1"/>
</dbReference>
<feature type="chain" id="PRO_5041769117" description="Purple acid phosphatase" evidence="3">
    <location>
        <begin position="19"/>
        <end position="564"/>
    </location>
</feature>
<evidence type="ECO:0000256" key="1">
    <source>
        <dbReference type="ARBA" id="ARBA00022729"/>
    </source>
</evidence>
<feature type="signal peptide" evidence="3">
    <location>
        <begin position="1"/>
        <end position="18"/>
    </location>
</feature>
<accession>A0AAD5M925</accession>
<comment type="catalytic activity">
    <reaction evidence="3">
        <text>a phosphate monoester + H2O = an alcohol + phosphate</text>
        <dbReference type="Rhea" id="RHEA:15017"/>
        <dbReference type="ChEBI" id="CHEBI:15377"/>
        <dbReference type="ChEBI" id="CHEBI:30879"/>
        <dbReference type="ChEBI" id="CHEBI:43474"/>
        <dbReference type="ChEBI" id="CHEBI:67140"/>
        <dbReference type="EC" id="3.1.3.2"/>
    </reaction>
</comment>
<keyword evidence="3" id="KW-0378">Hydrolase</keyword>
<feature type="domain" description="Purple acid phosphatase N-terminal" evidence="6">
    <location>
        <begin position="121"/>
        <end position="219"/>
    </location>
</feature>
<dbReference type="Gene3D" id="2.60.40.380">
    <property type="entry name" value="Purple acid phosphatase-like, N-terminal"/>
    <property type="match status" value="1"/>
</dbReference>
<dbReference type="EMBL" id="JAKCXM010000024">
    <property type="protein sequence ID" value="KAJ0407160.1"/>
    <property type="molecule type" value="Genomic_DNA"/>
</dbReference>
<dbReference type="InterPro" id="IPR008963">
    <property type="entry name" value="Purple_acid_Pase-like_N"/>
</dbReference>
<feature type="domain" description="Calcineurin-like phosphoesterase" evidence="4">
    <location>
        <begin position="231"/>
        <end position="469"/>
    </location>
</feature>
<dbReference type="Gene3D" id="3.60.21.10">
    <property type="match status" value="1"/>
</dbReference>
<name>A0AAD5M925_PYTIN</name>
<dbReference type="InterPro" id="IPR041792">
    <property type="entry name" value="MPP_PAP"/>
</dbReference>
<keyword evidence="1 3" id="KW-0732">Signal</keyword>
<evidence type="ECO:0000259" key="4">
    <source>
        <dbReference type="Pfam" id="PF00149"/>
    </source>
</evidence>
<dbReference type="EC" id="3.1.3.2" evidence="3"/>
<dbReference type="InterPro" id="IPR004843">
    <property type="entry name" value="Calcineurin-like_PHP"/>
</dbReference>
<organism evidence="7 8">
    <name type="scientific">Pythium insidiosum</name>
    <name type="common">Pythiosis disease agent</name>
    <dbReference type="NCBI Taxonomy" id="114742"/>
    <lineage>
        <taxon>Eukaryota</taxon>
        <taxon>Sar</taxon>
        <taxon>Stramenopiles</taxon>
        <taxon>Oomycota</taxon>
        <taxon>Peronosporomycetes</taxon>
        <taxon>Pythiales</taxon>
        <taxon>Pythiaceae</taxon>
        <taxon>Pythium</taxon>
    </lineage>
</organism>
<dbReference type="CDD" id="cd00839">
    <property type="entry name" value="MPP_PAPs"/>
    <property type="match status" value="1"/>
</dbReference>
<dbReference type="InterPro" id="IPR025733">
    <property type="entry name" value="PAPs_C"/>
</dbReference>
<dbReference type="GO" id="GO:0003993">
    <property type="term" value="F:acid phosphatase activity"/>
    <property type="evidence" value="ECO:0007669"/>
    <property type="project" value="UniProtKB-EC"/>
</dbReference>
<evidence type="ECO:0000313" key="8">
    <source>
        <dbReference type="Proteomes" id="UP001209570"/>
    </source>
</evidence>
<keyword evidence="2" id="KW-0325">Glycoprotein</keyword>
<dbReference type="Pfam" id="PF14008">
    <property type="entry name" value="Metallophos_C"/>
    <property type="match status" value="1"/>
</dbReference>
<comment type="caution">
    <text evidence="7">The sequence shown here is derived from an EMBL/GenBank/DDBJ whole genome shotgun (WGS) entry which is preliminary data.</text>
</comment>
<reference evidence="7" key="1">
    <citation type="submission" date="2021-12" db="EMBL/GenBank/DDBJ databases">
        <title>Prjna785345.</title>
        <authorList>
            <person name="Rujirawat T."/>
            <person name="Krajaejun T."/>
        </authorList>
    </citation>
    <scope>NUCLEOTIDE SEQUENCE</scope>
    <source>
        <strain evidence="7">Pi057C3</strain>
    </source>
</reference>
<gene>
    <name evidence="7" type="ORF">P43SY_001118</name>
</gene>
<dbReference type="GO" id="GO:0046872">
    <property type="term" value="F:metal ion binding"/>
    <property type="evidence" value="ECO:0007669"/>
    <property type="project" value="InterPro"/>
</dbReference>
<sequence>MKLLAALLTVLSASSAVAQTPIVDDSTCVWHVLNVRCEPQQYCSYQYKFGDFTLTQSCRVRPDAKVPTQPSAPKVIDDDTCVWNYGQAACEPHSLCAYQYRFGDVTLGQSCRVRPGVQKQPQQIHLAFAGNSTGSAMTISWATFAQVTDNAVRVGTSRDNLELRSDVKISTETYYTDELYALYQHHATVTGLKPNTKYYYQVGSQQDAMYVSEVGSFTTARAANDDTPFEIAVYGDHGVGAKGEIMATTGYLNSIADRLSLIYHVGDIAYADNDFIIPGLGLGFFYEEIYNKWMNAMATVMSKVPYMVTVGNHEAECHSPACQVSNYKKDRLGNYQAYNARFKMPSAESKGVKSMWYSFEYGPLHITTISSETDFPDHPANQHLLADKREYGNFGNQLAWLEADLKKAAANRKNVPWIIVGMHRPVYHLSQSDASGNPIKEALTIQKAFEELFIKYGVDLVIAGHEHSYERHLPIKRGQAVLDGVSADRKTYANPKAPVYIVTGAAGNPEENHGTGKGGQVPWNVVEKAEYAISLIKVTRTELSLRHVTSGDERVLDELKIKKA</sequence>
<dbReference type="SUPFAM" id="SSF56300">
    <property type="entry name" value="Metallo-dependent phosphatases"/>
    <property type="match status" value="1"/>
</dbReference>
<dbReference type="Pfam" id="PF00149">
    <property type="entry name" value="Metallophos"/>
    <property type="match status" value="1"/>
</dbReference>
<dbReference type="PANTHER" id="PTHR45867">
    <property type="entry name" value="PURPLE ACID PHOSPHATASE"/>
    <property type="match status" value="1"/>
</dbReference>
<keyword evidence="8" id="KW-1185">Reference proteome</keyword>
<evidence type="ECO:0000256" key="3">
    <source>
        <dbReference type="RuleBase" id="RU361203"/>
    </source>
</evidence>
<dbReference type="SUPFAM" id="SSF49363">
    <property type="entry name" value="Purple acid phosphatase, N-terminal domain"/>
    <property type="match status" value="1"/>
</dbReference>
<dbReference type="InterPro" id="IPR015914">
    <property type="entry name" value="PAPs_N"/>
</dbReference>
<dbReference type="PANTHER" id="PTHR45867:SF3">
    <property type="entry name" value="ACID PHOSPHATASE TYPE 7"/>
    <property type="match status" value="1"/>
</dbReference>
<dbReference type="Proteomes" id="UP001209570">
    <property type="component" value="Unassembled WGS sequence"/>
</dbReference>
<evidence type="ECO:0000256" key="2">
    <source>
        <dbReference type="ARBA" id="ARBA00023180"/>
    </source>
</evidence>
<dbReference type="InterPro" id="IPR029052">
    <property type="entry name" value="Metallo-depent_PP-like"/>
</dbReference>
<evidence type="ECO:0000259" key="6">
    <source>
        <dbReference type="Pfam" id="PF16656"/>
    </source>
</evidence>
<evidence type="ECO:0000259" key="5">
    <source>
        <dbReference type="Pfam" id="PF14008"/>
    </source>
</evidence>
<protein>
    <recommendedName>
        <fullName evidence="3">Purple acid phosphatase</fullName>
        <ecNumber evidence="3">3.1.3.2</ecNumber>
    </recommendedName>
</protein>